<dbReference type="RefSeq" id="XP_046011888.1">
    <property type="nucleotide sequence ID" value="XM_046156887.1"/>
</dbReference>
<evidence type="ECO:0000313" key="3">
    <source>
        <dbReference type="EMBL" id="KAH7029600.1"/>
    </source>
</evidence>
<evidence type="ECO:0000313" key="4">
    <source>
        <dbReference type="Proteomes" id="UP000756346"/>
    </source>
</evidence>
<keyword evidence="2" id="KW-0472">Membrane</keyword>
<dbReference type="Proteomes" id="UP000756346">
    <property type="component" value="Unassembled WGS sequence"/>
</dbReference>
<sequence>MSGYAIAIRYSSSSSSNGTNDGACVVGGALPSSSDNLNSPWPTKTHISIAGNDTSFPAFKDCCLGYPVQFIPPCTLWCQVADSHNYSDTAACWDKYDFHPASVRGGPGVPGTQTGSVDVKRTAGIAVGVACSLTLLLVLAVWLWCPRRGQKPAVVLPATQQLGSGGLKDGAKSANDGGAEMGYDEDKLRYSSDNSSRESFASKV</sequence>
<keyword evidence="2" id="KW-1133">Transmembrane helix</keyword>
<feature type="transmembrane region" description="Helical" evidence="2">
    <location>
        <begin position="123"/>
        <end position="144"/>
    </location>
</feature>
<comment type="caution">
    <text evidence="3">The sequence shown here is derived from an EMBL/GenBank/DDBJ whole genome shotgun (WGS) entry which is preliminary data.</text>
</comment>
<organism evidence="3 4">
    <name type="scientific">Microdochium trichocladiopsis</name>
    <dbReference type="NCBI Taxonomy" id="1682393"/>
    <lineage>
        <taxon>Eukaryota</taxon>
        <taxon>Fungi</taxon>
        <taxon>Dikarya</taxon>
        <taxon>Ascomycota</taxon>
        <taxon>Pezizomycotina</taxon>
        <taxon>Sordariomycetes</taxon>
        <taxon>Xylariomycetidae</taxon>
        <taxon>Xylariales</taxon>
        <taxon>Microdochiaceae</taxon>
        <taxon>Microdochium</taxon>
    </lineage>
</organism>
<dbReference type="GeneID" id="70186433"/>
<gene>
    <name evidence="3" type="ORF">B0I36DRAFT_350449</name>
</gene>
<name>A0A9P8Y5B6_9PEZI</name>
<evidence type="ECO:0000256" key="1">
    <source>
        <dbReference type="SAM" id="MobiDB-lite"/>
    </source>
</evidence>
<proteinExistence type="predicted"/>
<accession>A0A9P8Y5B6</accession>
<feature type="region of interest" description="Disordered" evidence="1">
    <location>
        <begin position="162"/>
        <end position="204"/>
    </location>
</feature>
<keyword evidence="4" id="KW-1185">Reference proteome</keyword>
<dbReference type="OrthoDB" id="10566602at2759"/>
<dbReference type="AlphaFoldDB" id="A0A9P8Y5B6"/>
<evidence type="ECO:0000256" key="2">
    <source>
        <dbReference type="SAM" id="Phobius"/>
    </source>
</evidence>
<feature type="compositionally biased region" description="Polar residues" evidence="1">
    <location>
        <begin position="191"/>
        <end position="204"/>
    </location>
</feature>
<protein>
    <submittedName>
        <fullName evidence="3">Uncharacterized protein</fullName>
    </submittedName>
</protein>
<keyword evidence="2" id="KW-0812">Transmembrane</keyword>
<reference evidence="3" key="1">
    <citation type="journal article" date="2021" name="Nat. Commun.">
        <title>Genetic determinants of endophytism in the Arabidopsis root mycobiome.</title>
        <authorList>
            <person name="Mesny F."/>
            <person name="Miyauchi S."/>
            <person name="Thiergart T."/>
            <person name="Pickel B."/>
            <person name="Atanasova L."/>
            <person name="Karlsson M."/>
            <person name="Huettel B."/>
            <person name="Barry K.W."/>
            <person name="Haridas S."/>
            <person name="Chen C."/>
            <person name="Bauer D."/>
            <person name="Andreopoulos W."/>
            <person name="Pangilinan J."/>
            <person name="LaButti K."/>
            <person name="Riley R."/>
            <person name="Lipzen A."/>
            <person name="Clum A."/>
            <person name="Drula E."/>
            <person name="Henrissat B."/>
            <person name="Kohler A."/>
            <person name="Grigoriev I.V."/>
            <person name="Martin F.M."/>
            <person name="Hacquard S."/>
        </authorList>
    </citation>
    <scope>NUCLEOTIDE SEQUENCE</scope>
    <source>
        <strain evidence="3">MPI-CAGE-CH-0230</strain>
    </source>
</reference>
<dbReference type="EMBL" id="JAGTJQ010000006">
    <property type="protein sequence ID" value="KAH7029600.1"/>
    <property type="molecule type" value="Genomic_DNA"/>
</dbReference>